<sequence>MPRVRVQAYNPSPIGGYIQQIWKPDGIDYCGHTQNISRETEYRRCDDDTGKSTSHPLTITRITRSYSTMSGSFDNINQPISYRWKVVDLYPYMGFGLADASHGTFSLPNVAESSTFVLARTNPGRASVSLPVFIGELRELPMLLRNLGRDLLSRRPATEGSASGGKAFLQWKFGWDPLVRDLFNMLQAQAAIDRRIKELRGLYSNGGIRRKVEIARSGSAGKDNPVTFHSSCAVIVSHQRSWQTTARQWGTVRWVPTVVPNDLSDPALRKMAMDAVFGRTGNHISDIWNLLPWTWFADWFTNLGDFLDANVNRIPVMPQHLCIMRNVKTINTWDRADQLEWLKGGTGTTTLETKERFLGNSSLTASLPFLNGSQLSILGALVASSRGR</sequence>
<keyword evidence="2" id="KW-1185">Reference proteome</keyword>
<reference evidence="1" key="1">
    <citation type="submission" date="2021-05" db="EMBL/GenBank/DDBJ databases">
        <authorList>
            <person name="Chen Y.-M."/>
            <person name="Zhang Y.-Z."/>
        </authorList>
    </citation>
    <scope>NUCLEOTIDE SEQUENCE</scope>
    <source>
        <strain evidence="1">S48-k141_1496675</strain>
    </source>
</reference>
<evidence type="ECO:0000313" key="2">
    <source>
        <dbReference type="Proteomes" id="UP001058614"/>
    </source>
</evidence>
<dbReference type="Proteomes" id="UP001058614">
    <property type="component" value="Segment"/>
</dbReference>
<accession>A0ABY3STU9</accession>
<organism evidence="1 2">
    <name type="scientific">Leviviridae sp</name>
    <dbReference type="NCBI Taxonomy" id="2027243"/>
    <lineage>
        <taxon>Viruses</taxon>
        <taxon>Riboviria</taxon>
        <taxon>Orthornavirae</taxon>
        <taxon>Lenarviricota</taxon>
        <taxon>Leviviricetes</taxon>
        <taxon>Norzivirales</taxon>
        <taxon>Fiersviridae</taxon>
    </lineage>
</organism>
<protein>
    <submittedName>
        <fullName evidence="1">Maturation protein</fullName>
    </submittedName>
</protein>
<reference evidence="1" key="2">
    <citation type="journal article" date="2022" name="Nat. Microbiol.">
        <title>RNA viromes from terrestrial sites across China expand environmental viral diversity.</title>
        <authorList>
            <person name="Chiapello M."/>
            <person name="Rodriguez-Romero J."/>
            <person name="Ayllon M.A."/>
            <person name="Turina M."/>
        </authorList>
    </citation>
    <scope>NUCLEOTIDE SEQUENCE</scope>
    <source>
        <strain evidence="1">S48-k141_1496675</strain>
    </source>
</reference>
<dbReference type="EMBL" id="MZ679540">
    <property type="protein sequence ID" value="UJQ85071.1"/>
    <property type="molecule type" value="Genomic_RNA"/>
</dbReference>
<proteinExistence type="predicted"/>
<name>A0ABY3STU9_9VIRU</name>
<evidence type="ECO:0000313" key="1">
    <source>
        <dbReference type="EMBL" id="UJQ85071.1"/>
    </source>
</evidence>